<dbReference type="AlphaFoldDB" id="A0A1X7VPV2"/>
<dbReference type="InterPro" id="IPR036056">
    <property type="entry name" value="Fibrinogen-like_C"/>
</dbReference>
<keyword evidence="1" id="KW-0812">Transmembrane</keyword>
<evidence type="ECO:0000313" key="2">
    <source>
        <dbReference type="EnsemblMetazoa" id="Aqu2.1.41433_001"/>
    </source>
</evidence>
<organism evidence="2">
    <name type="scientific">Amphimedon queenslandica</name>
    <name type="common">Sponge</name>
    <dbReference type="NCBI Taxonomy" id="400682"/>
    <lineage>
        <taxon>Eukaryota</taxon>
        <taxon>Metazoa</taxon>
        <taxon>Porifera</taxon>
        <taxon>Demospongiae</taxon>
        <taxon>Heteroscleromorpha</taxon>
        <taxon>Haplosclerida</taxon>
        <taxon>Niphatidae</taxon>
        <taxon>Amphimedon</taxon>
    </lineage>
</organism>
<dbReference type="EnsemblMetazoa" id="Aqu2.1.41433_001">
    <property type="protein sequence ID" value="Aqu2.1.41433_001"/>
    <property type="gene ID" value="Aqu2.1.41433"/>
</dbReference>
<keyword evidence="1" id="KW-1133">Transmembrane helix</keyword>
<accession>A0A1X7VPV2</accession>
<name>A0A1X7VPV2_AMPQE</name>
<dbReference type="eggNOG" id="ENOG502SG25">
    <property type="taxonomic scope" value="Eukaryota"/>
</dbReference>
<evidence type="ECO:0000256" key="1">
    <source>
        <dbReference type="SAM" id="Phobius"/>
    </source>
</evidence>
<proteinExistence type="predicted"/>
<dbReference type="InterPro" id="IPR014716">
    <property type="entry name" value="Fibrinogen_a/b/g_C_1"/>
</dbReference>
<keyword evidence="1" id="KW-0472">Membrane</keyword>
<sequence>MGDESYEYVQPMSSMQENEYELAPYTKEIEPQPHIVSDGKSSHQSVWSIPVIILIVLMCIILLLLVIIIVMIGLNWATQDATGTGFNTSSLQSLNNNSQQQCPNFTQWAEDIVTGVYQSLDPSFSSLSDAVSLNNNTLVLSLITQLNNTMQDTANKVDVMGKFNEVEESFHENNTLLLNRVIETVSSSVIKLNNIISTLSNIQGTSTSTAGVVDDILLIAQELLVLHNVSTALPTSCKQIKDERPNSPSGFYLLVTPSGTSSYYTHCNMRTLCGSGGGWTRLAYLDMSDSTVNCPSEFRLYQSGGVRACGRATSSGGSCTSVQFPSNGISYSQVCGRVTGYQYGSPDGVDQGHGSNHNNLNGDYVDGVSITRGSPRQHVWTLMAGIGETNSIPGNNCPCATGSTQQVQSFIGDHYFCESGVAAMWTEQLYTSDPLWDGQSCGSAESPCCNYLDPSLSSLSDTISLNNNTLVLSLITQLNNTMQDTANKVDVIGKFNKEGETFHENNTLLLNRVIETVSSSVVKLNNIISTLSNIQDTSTSTAGVVDGLLIVVQELLQLHNVSSSLPTSCKQLNDENPDSSSGIYILVSANGTSLYYAYCNMEELCGSGGGWTRLAYLDMSDSTVNCPSGLRLYQSGGVRACGRPVTSSGSCVSVQFPSNGISYSQVCGRVTGYQYYTPDAVDNNFVPNSSHNNLNGEYVDGVSITHGSPRQHVWTLMASSFEGNSDGYDIGPCANGSLQQVQSFVGDHYFCESAVATDVIRQKQLYTSDPLWDGQGCGSAESPCCNVPGIPWFHRDYGNTTTTDYIELRVCGDEGTANEDVPVSYYEIYVK</sequence>
<feature type="transmembrane region" description="Helical" evidence="1">
    <location>
        <begin position="51"/>
        <end position="77"/>
    </location>
</feature>
<evidence type="ECO:0008006" key="3">
    <source>
        <dbReference type="Google" id="ProtNLM"/>
    </source>
</evidence>
<protein>
    <recommendedName>
        <fullName evidence="3">Fibrinogen C-terminal domain-containing protein</fullName>
    </recommendedName>
</protein>
<reference evidence="2" key="1">
    <citation type="submission" date="2017-05" db="UniProtKB">
        <authorList>
            <consortium name="EnsemblMetazoa"/>
        </authorList>
    </citation>
    <scope>IDENTIFICATION</scope>
</reference>
<dbReference type="OrthoDB" id="5971203at2759"/>
<dbReference type="InParanoid" id="A0A1X7VPV2"/>
<dbReference type="Gene3D" id="3.90.215.10">
    <property type="entry name" value="Gamma Fibrinogen, chain A, domain 1"/>
    <property type="match status" value="1"/>
</dbReference>
<dbReference type="SUPFAM" id="SSF56496">
    <property type="entry name" value="Fibrinogen C-terminal domain-like"/>
    <property type="match status" value="2"/>
</dbReference>
<dbReference type="NCBIfam" id="NF040941">
    <property type="entry name" value="GGGWT_bact"/>
    <property type="match status" value="2"/>
</dbReference>